<dbReference type="AlphaFoldDB" id="A0A2A9HDM4"/>
<dbReference type="EMBL" id="PDJQ01000001">
    <property type="protein sequence ID" value="PFG73252.1"/>
    <property type="molecule type" value="Genomic_DNA"/>
</dbReference>
<comment type="caution">
    <text evidence="7">The sequence shown here is derived from an EMBL/GenBank/DDBJ whole genome shotgun (WGS) entry which is preliminary data.</text>
</comment>
<feature type="transmembrane region" description="Helical" evidence="6">
    <location>
        <begin position="167"/>
        <end position="188"/>
    </location>
</feature>
<evidence type="ECO:0000256" key="5">
    <source>
        <dbReference type="ARBA" id="ARBA00023136"/>
    </source>
</evidence>
<feature type="transmembrane region" description="Helical" evidence="6">
    <location>
        <begin position="135"/>
        <end position="160"/>
    </location>
</feature>
<dbReference type="PANTHER" id="PTHR12608">
    <property type="entry name" value="TRANSMEMBRANE PROTEIN HTP-1 RELATED"/>
    <property type="match status" value="1"/>
</dbReference>
<dbReference type="Proteomes" id="UP000223071">
    <property type="component" value="Unassembled WGS sequence"/>
</dbReference>
<name>A0A2A9HDM4_TEPT2</name>
<evidence type="ECO:0000256" key="2">
    <source>
        <dbReference type="ARBA" id="ARBA00009190"/>
    </source>
</evidence>
<evidence type="ECO:0000256" key="6">
    <source>
        <dbReference type="RuleBase" id="RU365102"/>
    </source>
</evidence>
<evidence type="ECO:0000256" key="3">
    <source>
        <dbReference type="ARBA" id="ARBA00022692"/>
    </source>
</evidence>
<dbReference type="PANTHER" id="PTHR12608:SF1">
    <property type="entry name" value="TRANSMEMBRANE PROTEIN 165"/>
    <property type="match status" value="1"/>
</dbReference>
<dbReference type="Pfam" id="PF01169">
    <property type="entry name" value="GDT1"/>
    <property type="match status" value="2"/>
</dbReference>
<keyword evidence="4 6" id="KW-1133">Transmembrane helix</keyword>
<protein>
    <recommendedName>
        <fullName evidence="6">GDT1 family protein</fullName>
    </recommendedName>
</protein>
<evidence type="ECO:0000256" key="1">
    <source>
        <dbReference type="ARBA" id="ARBA00004141"/>
    </source>
</evidence>
<proteinExistence type="inferred from homology"/>
<evidence type="ECO:0000313" key="7">
    <source>
        <dbReference type="EMBL" id="PFG73252.1"/>
    </source>
</evidence>
<keyword evidence="5 6" id="KW-0472">Membrane</keyword>
<feature type="transmembrane region" description="Helical" evidence="6">
    <location>
        <begin position="65"/>
        <end position="83"/>
    </location>
</feature>
<dbReference type="GO" id="GO:0046873">
    <property type="term" value="F:metal ion transmembrane transporter activity"/>
    <property type="evidence" value="ECO:0007669"/>
    <property type="project" value="InterPro"/>
</dbReference>
<keyword evidence="8" id="KW-1185">Reference proteome</keyword>
<dbReference type="InterPro" id="IPR001727">
    <property type="entry name" value="GDT1-like"/>
</dbReference>
<sequence>MSAFFVSTVLIFVAELGDKSQLVALWFATRYRWWLVLAGVSTATLVVHLGSVAIGLAFDELLPERVVLTVVGLSFFGFAAWSLRGDRLEEEPGEPRLGARFGAFGVVTAAFFLSELGDKTMLATVSLAGRESSAVGVWLGSTLGMVLADAAAIAAGVLAGRRLPQRAIAVVAALLFIAFGAAALWQAWR</sequence>
<comment type="caution">
    <text evidence="6">Lacks conserved residue(s) required for the propagation of feature annotation.</text>
</comment>
<feature type="transmembrane region" description="Helical" evidence="6">
    <location>
        <begin position="33"/>
        <end position="58"/>
    </location>
</feature>
<dbReference type="RefSeq" id="WP_098502721.1">
    <property type="nucleotide sequence ID" value="NZ_PDJQ01000001.1"/>
</dbReference>
<reference evidence="7 8" key="1">
    <citation type="submission" date="2017-09" db="EMBL/GenBank/DDBJ databases">
        <title>Sequencing the genomes of two abundant thermophiles in Great Basin hot springs: Thermocrinis jamiesonii and novel Chloroflexi Thermoflexus hugenholtzii.</title>
        <authorList>
            <person name="Hedlund B."/>
        </authorList>
    </citation>
    <scope>NUCLEOTIDE SEQUENCE [LARGE SCALE GENOMIC DNA]</scope>
    <source>
        <strain evidence="7 8">G233</strain>
    </source>
</reference>
<keyword evidence="3 6" id="KW-0812">Transmembrane</keyword>
<organism evidence="7 8">
    <name type="scientific">Tepidiforma thermophila (strain KCTC 52669 / CGMCC 1.13589 / G233)</name>
    <dbReference type="NCBI Taxonomy" id="2761530"/>
    <lineage>
        <taxon>Bacteria</taxon>
        <taxon>Bacillati</taxon>
        <taxon>Chloroflexota</taxon>
        <taxon>Tepidiformia</taxon>
        <taxon>Tepidiformales</taxon>
        <taxon>Tepidiformaceae</taxon>
        <taxon>Tepidiforma</taxon>
    </lineage>
</organism>
<comment type="subcellular location">
    <subcellularLocation>
        <location evidence="1 6">Membrane</location>
        <topology evidence="1 6">Multi-pass membrane protein</topology>
    </subcellularLocation>
</comment>
<evidence type="ECO:0000256" key="4">
    <source>
        <dbReference type="ARBA" id="ARBA00022989"/>
    </source>
</evidence>
<comment type="similarity">
    <text evidence="2 6">Belongs to the GDT1 family.</text>
</comment>
<dbReference type="GO" id="GO:0016020">
    <property type="term" value="C:membrane"/>
    <property type="evidence" value="ECO:0007669"/>
    <property type="project" value="UniProtKB-SubCell"/>
</dbReference>
<accession>A0A2A9HDM4</accession>
<gene>
    <name evidence="7" type="ORF">A9A59_0447</name>
</gene>
<evidence type="ECO:0000313" key="8">
    <source>
        <dbReference type="Proteomes" id="UP000223071"/>
    </source>
</evidence>